<feature type="compositionally biased region" description="Low complexity" evidence="5">
    <location>
        <begin position="330"/>
        <end position="342"/>
    </location>
</feature>
<proteinExistence type="predicted"/>
<keyword evidence="4 6" id="KW-0472">Membrane</keyword>
<feature type="region of interest" description="Disordered" evidence="5">
    <location>
        <begin position="330"/>
        <end position="349"/>
    </location>
</feature>
<feature type="compositionally biased region" description="Basic and acidic residues" evidence="5">
    <location>
        <begin position="1259"/>
        <end position="1274"/>
    </location>
</feature>
<evidence type="ECO:0000256" key="1">
    <source>
        <dbReference type="ARBA" id="ARBA00004141"/>
    </source>
</evidence>
<reference evidence="8 9" key="1">
    <citation type="journal article" date="2024" name="Microbiol. Resour. Announc.">
        <title>Genome annotations for the ascomycete fungi Trichoderma harzianum, Trichoderma aggressivum, and Purpureocillium lilacinum.</title>
        <authorList>
            <person name="Beijen E.P.W."/>
            <person name="Ohm R.A."/>
        </authorList>
    </citation>
    <scope>NUCLEOTIDE SEQUENCE [LARGE SCALE GENOMIC DNA]</scope>
    <source>
        <strain evidence="8 9">CBS 150709</strain>
    </source>
</reference>
<dbReference type="Proteomes" id="UP001287286">
    <property type="component" value="Unassembled WGS sequence"/>
</dbReference>
<evidence type="ECO:0000256" key="5">
    <source>
        <dbReference type="SAM" id="MobiDB-lite"/>
    </source>
</evidence>
<name>A0ABR0BPC4_PURLI</name>
<dbReference type="InterPro" id="IPR053247">
    <property type="entry name" value="GPCR_GPR1/git3-like"/>
</dbReference>
<feature type="transmembrane region" description="Helical" evidence="6">
    <location>
        <begin position="798"/>
        <end position="818"/>
    </location>
</feature>
<keyword evidence="2 6" id="KW-0812">Transmembrane</keyword>
<evidence type="ECO:0000313" key="8">
    <source>
        <dbReference type="EMBL" id="KAK4085707.1"/>
    </source>
</evidence>
<keyword evidence="9" id="KW-1185">Reference proteome</keyword>
<feature type="region of interest" description="Disordered" evidence="5">
    <location>
        <begin position="205"/>
        <end position="229"/>
    </location>
</feature>
<feature type="transmembrane region" description="Helical" evidence="6">
    <location>
        <begin position="756"/>
        <end position="778"/>
    </location>
</feature>
<feature type="transmembrane region" description="Helical" evidence="6">
    <location>
        <begin position="1016"/>
        <end position="1036"/>
    </location>
</feature>
<gene>
    <name evidence="8" type="ORF">Purlil1_9867</name>
</gene>
<evidence type="ECO:0000256" key="4">
    <source>
        <dbReference type="ARBA" id="ARBA00023136"/>
    </source>
</evidence>
<comment type="subcellular location">
    <subcellularLocation>
        <location evidence="1">Membrane</location>
        <topology evidence="1">Multi-pass membrane protein</topology>
    </subcellularLocation>
</comment>
<feature type="transmembrane region" description="Helical" evidence="6">
    <location>
        <begin position="839"/>
        <end position="862"/>
    </location>
</feature>
<keyword evidence="3 6" id="KW-1133">Transmembrane helix</keyword>
<feature type="transmembrane region" description="Helical" evidence="6">
    <location>
        <begin position="728"/>
        <end position="749"/>
    </location>
</feature>
<evidence type="ECO:0000259" key="7">
    <source>
        <dbReference type="PROSITE" id="PS50261"/>
    </source>
</evidence>
<dbReference type="PANTHER" id="PTHR42058:SF1">
    <property type="entry name" value="G-PROTEIN COUPLED RECEPTORS FAMILY 2 PROFILE 2 DOMAIN-CONTAINING PROTEIN"/>
    <property type="match status" value="1"/>
</dbReference>
<feature type="compositionally biased region" description="Polar residues" evidence="5">
    <location>
        <begin position="69"/>
        <end position="79"/>
    </location>
</feature>
<dbReference type="EMBL" id="JAWRVI010000047">
    <property type="protein sequence ID" value="KAK4085707.1"/>
    <property type="molecule type" value="Genomic_DNA"/>
</dbReference>
<dbReference type="Gene3D" id="1.20.1070.10">
    <property type="entry name" value="Rhodopsin 7-helix transmembrane proteins"/>
    <property type="match status" value="1"/>
</dbReference>
<evidence type="ECO:0000256" key="2">
    <source>
        <dbReference type="ARBA" id="ARBA00022692"/>
    </source>
</evidence>
<dbReference type="PROSITE" id="PS50261">
    <property type="entry name" value="G_PROTEIN_RECEP_F2_4"/>
    <property type="match status" value="1"/>
</dbReference>
<protein>
    <recommendedName>
        <fullName evidence="7">G-protein coupled receptors family 2 profile 2 domain-containing protein</fullName>
    </recommendedName>
</protein>
<evidence type="ECO:0000256" key="3">
    <source>
        <dbReference type="ARBA" id="ARBA00022989"/>
    </source>
</evidence>
<feature type="region of interest" description="Disordered" evidence="5">
    <location>
        <begin position="1259"/>
        <end position="1292"/>
    </location>
</feature>
<dbReference type="PANTHER" id="PTHR42058">
    <property type="entry name" value="G_PROTEIN_RECEP_F2_4 DOMAIN-CONTAINING PROTEIN"/>
    <property type="match status" value="1"/>
</dbReference>
<comment type="caution">
    <text evidence="8">The sequence shown here is derived from an EMBL/GenBank/DDBJ whole genome shotgun (WGS) entry which is preliminary data.</text>
</comment>
<accession>A0ABR0BPC4</accession>
<sequence length="1309" mass="142531">MKRAYALGVWYLHGLIRRNATQLTKSGTPFALVSRCVPRVACADGDAPQLQRNPGRMKRGGASSRAGPVSTSSAPGQQKSRVRSAPTQHKVPVPFVSPCSLFTPEASLLSPPRNETPWELSREQTRAVPLYSELFAPLASPNQQLAAPTSQSPRLSDTLKGLPRPAPLLHTTHPYPGQGQGRQPRRPQTGLSASLLRLGPVCCAASRRSRRQSSPNPSPRRHSPGSPRVDLVAATSVFLLSSSQRAMHEAGKHASPTRALWRIAMPRLDVASNSQGCVRAVILQPRGGPRPGRRRFIILGCPSPPASVRTRQLLTPPLLCLCRPPPPGSLAGPSPLESSPGSRQGAPQRRAHDTLSCPLACRGAVCLDGSTTWWPLARSQVKISTVEAQRRVDWQRHPTQARLARPGRASNRNTRGPCAPVDCPPCHANGWWCPGVPVRAAMARRCRPSCRPHATSRARGRPWRRLSPPGSMECYHHLAQQSQPSRASSLQDPREVIMADRGEGPPTLTGHASLVSNSPVAVPMSSTLWPARPPSDARLLPREPFPPLPYPNCTCKSSFVLPYSFPTPYLVPFQTHLPLYSARSWLAPPCRGNSPRPHSRPQLAVAPTRIAPALYWKWESHRSDTSPGLRNYSHRHISDAPTGLDSTRLTAFDLVTGQTQAANMVNLTGVNLCPPPFWDAELFSAKGGYVDGRLCQTIPPDKKCCLPCPMADWVYPDSFNTMTVVANWVAAVSAICCVLLLASWAVLPVDKTNRHYLSVCFTFGVLLMNLGFVIPLAAQPDQCYDRITPHSMHTSKVCGASGTFLLLGGWCGVMWAFLRSLSLHLQICWQVLVGRNFMIFAQAAGWGVPILGIILALVFSGVSFRFGATCHINHKNSLADLWIPLLIFAGATVILTFATFGYCIKVYLASLSDNSASTEGSSLPAYSNSVRTMSPRQAYRRVKRVIALQWRGLAIVLIIIADVIFFSVVFVFQDNIVQSVTSDPRVGKDWVLCLIGASGDKHQCLEEAKSLVVNEATVSAVLLLLALNGIWLLFLLGRWSMVTGWFELIPSLTNRNKKEFVSVDARYEVKKDTRSEIADLGATDSGLLWTDGPISRSREVLLEPAAAAGANPSLGSEANLCAARWAYEKQWRRCGPEACRCPRVVAAPARGCSPPEAAEAAEGDHATDGSEMLALARAVSDLLAQLVVPSLACAPLAEFMAMGLTGGRRKGFDMCGAMRCGAVPCAESRTRVLERQQQQQQDPPNHGFAWREPAREQNLEAKKARRTHSGDTRRRTPINYGWGKGGGGNRLGARQGRQLCGEDCRLATT</sequence>
<feature type="region of interest" description="Disordered" evidence="5">
    <location>
        <begin position="45"/>
        <end position="90"/>
    </location>
</feature>
<feature type="region of interest" description="Disordered" evidence="5">
    <location>
        <begin position="142"/>
        <end position="188"/>
    </location>
</feature>
<feature type="domain" description="G-protein coupled receptors family 2 profile 2" evidence="7">
    <location>
        <begin position="719"/>
        <end position="883"/>
    </location>
</feature>
<dbReference type="InterPro" id="IPR017981">
    <property type="entry name" value="GPCR_2-like_7TM"/>
</dbReference>
<evidence type="ECO:0000313" key="9">
    <source>
        <dbReference type="Proteomes" id="UP001287286"/>
    </source>
</evidence>
<feature type="transmembrane region" description="Helical" evidence="6">
    <location>
        <begin position="882"/>
        <end position="904"/>
    </location>
</feature>
<evidence type="ECO:0000256" key="6">
    <source>
        <dbReference type="SAM" id="Phobius"/>
    </source>
</evidence>
<feature type="transmembrane region" description="Helical" evidence="6">
    <location>
        <begin position="950"/>
        <end position="972"/>
    </location>
</feature>
<feature type="compositionally biased region" description="Polar residues" evidence="5">
    <location>
        <begin position="142"/>
        <end position="155"/>
    </location>
</feature>
<organism evidence="8 9">
    <name type="scientific">Purpureocillium lilacinum</name>
    <name type="common">Paecilomyces lilacinus</name>
    <dbReference type="NCBI Taxonomy" id="33203"/>
    <lineage>
        <taxon>Eukaryota</taxon>
        <taxon>Fungi</taxon>
        <taxon>Dikarya</taxon>
        <taxon>Ascomycota</taxon>
        <taxon>Pezizomycotina</taxon>
        <taxon>Sordariomycetes</taxon>
        <taxon>Hypocreomycetidae</taxon>
        <taxon>Hypocreales</taxon>
        <taxon>Ophiocordycipitaceae</taxon>
        <taxon>Purpureocillium</taxon>
    </lineage>
</organism>